<dbReference type="GO" id="GO:0006048">
    <property type="term" value="P:UDP-N-acetylglucosamine biosynthetic process"/>
    <property type="evidence" value="ECO:0007669"/>
    <property type="project" value="TreeGrafter"/>
</dbReference>
<feature type="domain" description="Alpha-D-phosphohexomutase C-terminal" evidence="7">
    <location>
        <begin position="363"/>
        <end position="429"/>
    </location>
</feature>
<evidence type="ECO:0000256" key="4">
    <source>
        <dbReference type="ARBA" id="ARBA00022723"/>
    </source>
</evidence>
<feature type="domain" description="Alpha-D-phosphohexomutase alpha/beta/alpha" evidence="8">
    <location>
        <begin position="1"/>
        <end position="124"/>
    </location>
</feature>
<dbReference type="Pfam" id="PF02879">
    <property type="entry name" value="PGM_PMM_II"/>
    <property type="match status" value="1"/>
</dbReference>
<dbReference type="PANTHER" id="PTHR42946:SF1">
    <property type="entry name" value="PHOSPHOGLUCOMUTASE (ALPHA-D-GLUCOSE-1,6-BISPHOSPHATE-DEPENDENT)"/>
    <property type="match status" value="1"/>
</dbReference>
<evidence type="ECO:0000259" key="10">
    <source>
        <dbReference type="Pfam" id="PF02880"/>
    </source>
</evidence>
<evidence type="ECO:0000313" key="11">
    <source>
        <dbReference type="EMBL" id="SVA07369.1"/>
    </source>
</evidence>
<dbReference type="InterPro" id="IPR005843">
    <property type="entry name" value="A-D-PHexomutase_C"/>
</dbReference>
<comment type="cofactor">
    <cofactor evidence="1">
        <name>Mg(2+)</name>
        <dbReference type="ChEBI" id="CHEBI:18420"/>
    </cofactor>
</comment>
<sequence>MRGTPGVPPLDEQTLARLGAAIVSSIMQLSRAPRVLVGRDTRESGPWIVQQLLRGLTNGGAEVTDGGLMSTPAVAFLTKEGGFDAGVVVSASHNPFQDNGIKIFTRDGRKADREFEVRLTELTAGDTRTLPVSEVATLEPRGLLEQYLAHTCQILEGVCLPADFRLAIDCANGANSGIAPVAFRRLGLDLHVIHDSPDGRNINLHCGSTHPEALAQVVVGERCDLGAAFDGDGDRVVFVDHDGAVVDGDAVLLIAARWLAASGRLAHDAVVATVMSNMGLERALWADGISLYRCPVGDRFVAAEMEKRGLALGGEQSGHVIVADHLPTGDGLATALLIVRALVESGRSLRDLAVDLRPSPQVLLNVRVSRRTPLGDLPAVRALVDAAEQRLADEGRVLVRYSGTEPLLRIMLEGPDSVVIQQMADGIAAQVRADLGEPGG</sequence>
<dbReference type="PANTHER" id="PTHR42946">
    <property type="entry name" value="PHOSPHOHEXOSE MUTASE"/>
    <property type="match status" value="1"/>
</dbReference>
<keyword evidence="3" id="KW-0597">Phosphoprotein</keyword>
<evidence type="ECO:0000259" key="7">
    <source>
        <dbReference type="Pfam" id="PF00408"/>
    </source>
</evidence>
<dbReference type="Pfam" id="PF02878">
    <property type="entry name" value="PGM_PMM_I"/>
    <property type="match status" value="1"/>
</dbReference>
<keyword evidence="4" id="KW-0479">Metal-binding</keyword>
<dbReference type="GO" id="GO:0008966">
    <property type="term" value="F:phosphoglucosamine mutase activity"/>
    <property type="evidence" value="ECO:0007669"/>
    <property type="project" value="InterPro"/>
</dbReference>
<evidence type="ECO:0000259" key="8">
    <source>
        <dbReference type="Pfam" id="PF02878"/>
    </source>
</evidence>
<keyword evidence="5" id="KW-0460">Magnesium</keyword>
<evidence type="ECO:0000256" key="6">
    <source>
        <dbReference type="ARBA" id="ARBA00023235"/>
    </source>
</evidence>
<dbReference type="GO" id="GO:0005975">
    <property type="term" value="P:carbohydrate metabolic process"/>
    <property type="evidence" value="ECO:0007669"/>
    <property type="project" value="InterPro"/>
</dbReference>
<dbReference type="InterPro" id="IPR005845">
    <property type="entry name" value="A-D-PHexomutase_a/b/a-II"/>
</dbReference>
<dbReference type="SUPFAM" id="SSF53738">
    <property type="entry name" value="Phosphoglucomutase, first 3 domains"/>
    <property type="match status" value="3"/>
</dbReference>
<dbReference type="InterPro" id="IPR050060">
    <property type="entry name" value="Phosphoglucosamine_mutase"/>
</dbReference>
<dbReference type="InterPro" id="IPR036900">
    <property type="entry name" value="A-D-PHexomutase_C_sf"/>
</dbReference>
<accession>A0A381SVA7</accession>
<dbReference type="InterPro" id="IPR016055">
    <property type="entry name" value="A-D-PHexomutase_a/b/a-I/II/III"/>
</dbReference>
<dbReference type="SUPFAM" id="SSF55957">
    <property type="entry name" value="Phosphoglucomutase, C-terminal domain"/>
    <property type="match status" value="1"/>
</dbReference>
<dbReference type="FunFam" id="3.40.120.10:FF:000002">
    <property type="entry name" value="Phosphoglucosamine mutase"/>
    <property type="match status" value="1"/>
</dbReference>
<comment type="similarity">
    <text evidence="2">Belongs to the phosphohexose mutase family.</text>
</comment>
<dbReference type="Gene3D" id="3.30.310.50">
    <property type="entry name" value="Alpha-D-phosphohexomutase, C-terminal domain"/>
    <property type="match status" value="1"/>
</dbReference>
<dbReference type="GO" id="GO:0000287">
    <property type="term" value="F:magnesium ion binding"/>
    <property type="evidence" value="ECO:0007669"/>
    <property type="project" value="InterPro"/>
</dbReference>
<dbReference type="InterPro" id="IPR005844">
    <property type="entry name" value="A-D-PHexomutase_a/b/a-I"/>
</dbReference>
<gene>
    <name evidence="11" type="ORF">METZ01_LOCUS60223</name>
</gene>
<proteinExistence type="inferred from homology"/>
<evidence type="ECO:0000259" key="9">
    <source>
        <dbReference type="Pfam" id="PF02879"/>
    </source>
</evidence>
<dbReference type="InterPro" id="IPR006352">
    <property type="entry name" value="GlmM_bact"/>
</dbReference>
<protein>
    <recommendedName>
        <fullName evidence="12">Phosphoglucosamine mutase</fullName>
    </recommendedName>
</protein>
<evidence type="ECO:0008006" key="12">
    <source>
        <dbReference type="Google" id="ProtNLM"/>
    </source>
</evidence>
<dbReference type="NCBIfam" id="TIGR01455">
    <property type="entry name" value="glmM"/>
    <property type="match status" value="1"/>
</dbReference>
<dbReference type="Pfam" id="PF02880">
    <property type="entry name" value="PGM_PMM_III"/>
    <property type="match status" value="1"/>
</dbReference>
<dbReference type="AlphaFoldDB" id="A0A381SVA7"/>
<dbReference type="FunFam" id="3.30.310.50:FF:000001">
    <property type="entry name" value="Phosphoglucosamine mutase"/>
    <property type="match status" value="1"/>
</dbReference>
<keyword evidence="6" id="KW-0413">Isomerase</keyword>
<name>A0A381SVA7_9ZZZZ</name>
<dbReference type="GO" id="GO:0004615">
    <property type="term" value="F:phosphomannomutase activity"/>
    <property type="evidence" value="ECO:0007669"/>
    <property type="project" value="TreeGrafter"/>
</dbReference>
<organism evidence="11">
    <name type="scientific">marine metagenome</name>
    <dbReference type="NCBI Taxonomy" id="408172"/>
    <lineage>
        <taxon>unclassified sequences</taxon>
        <taxon>metagenomes</taxon>
        <taxon>ecological metagenomes</taxon>
    </lineage>
</organism>
<reference evidence="11" key="1">
    <citation type="submission" date="2018-05" db="EMBL/GenBank/DDBJ databases">
        <authorList>
            <person name="Lanie J.A."/>
            <person name="Ng W.-L."/>
            <person name="Kazmierczak K.M."/>
            <person name="Andrzejewski T.M."/>
            <person name="Davidsen T.M."/>
            <person name="Wayne K.J."/>
            <person name="Tettelin H."/>
            <person name="Glass J.I."/>
            <person name="Rusch D."/>
            <person name="Podicherti R."/>
            <person name="Tsui H.-C.T."/>
            <person name="Winkler M.E."/>
        </authorList>
    </citation>
    <scope>NUCLEOTIDE SEQUENCE</scope>
</reference>
<dbReference type="EMBL" id="UINC01003557">
    <property type="protein sequence ID" value="SVA07369.1"/>
    <property type="molecule type" value="Genomic_DNA"/>
</dbReference>
<dbReference type="GO" id="GO:0005829">
    <property type="term" value="C:cytosol"/>
    <property type="evidence" value="ECO:0007669"/>
    <property type="project" value="TreeGrafter"/>
</dbReference>
<dbReference type="Pfam" id="PF00408">
    <property type="entry name" value="PGM_PMM_IV"/>
    <property type="match status" value="1"/>
</dbReference>
<evidence type="ECO:0000256" key="1">
    <source>
        <dbReference type="ARBA" id="ARBA00001946"/>
    </source>
</evidence>
<feature type="domain" description="Alpha-D-phosphohexomutase alpha/beta/alpha" evidence="9">
    <location>
        <begin position="146"/>
        <end position="243"/>
    </location>
</feature>
<feature type="domain" description="Alpha-D-phosphohexomutase alpha/beta/alpha" evidence="10">
    <location>
        <begin position="247"/>
        <end position="354"/>
    </location>
</feature>
<evidence type="ECO:0000256" key="2">
    <source>
        <dbReference type="ARBA" id="ARBA00010231"/>
    </source>
</evidence>
<dbReference type="PROSITE" id="PS00710">
    <property type="entry name" value="PGM_PMM"/>
    <property type="match status" value="1"/>
</dbReference>
<dbReference type="InterPro" id="IPR005841">
    <property type="entry name" value="Alpha-D-phosphohexomutase_SF"/>
</dbReference>
<dbReference type="PRINTS" id="PR00509">
    <property type="entry name" value="PGMPMM"/>
</dbReference>
<evidence type="ECO:0000256" key="5">
    <source>
        <dbReference type="ARBA" id="ARBA00022842"/>
    </source>
</evidence>
<dbReference type="InterPro" id="IPR005846">
    <property type="entry name" value="A-D-PHexomutase_a/b/a-III"/>
</dbReference>
<evidence type="ECO:0000256" key="3">
    <source>
        <dbReference type="ARBA" id="ARBA00022553"/>
    </source>
</evidence>
<dbReference type="GO" id="GO:0009252">
    <property type="term" value="P:peptidoglycan biosynthetic process"/>
    <property type="evidence" value="ECO:0007669"/>
    <property type="project" value="TreeGrafter"/>
</dbReference>
<dbReference type="InterPro" id="IPR016066">
    <property type="entry name" value="A-D-PHexomutase_CS"/>
</dbReference>
<dbReference type="Gene3D" id="3.40.120.10">
    <property type="entry name" value="Alpha-D-Glucose-1,6-Bisphosphate, subunit A, domain 3"/>
    <property type="match status" value="3"/>
</dbReference>